<dbReference type="RefSeq" id="WP_146404010.1">
    <property type="nucleotide sequence ID" value="NZ_SJPJ01000002.1"/>
</dbReference>
<dbReference type="AlphaFoldDB" id="A0A5C5YMP9"/>
<name>A0A5C5YMP9_9BACT</name>
<evidence type="ECO:0000313" key="3">
    <source>
        <dbReference type="Proteomes" id="UP000315010"/>
    </source>
</evidence>
<proteinExistence type="predicted"/>
<protein>
    <submittedName>
        <fullName evidence="2">Uncharacterized protein</fullName>
    </submittedName>
</protein>
<evidence type="ECO:0000313" key="2">
    <source>
        <dbReference type="EMBL" id="TWT76202.1"/>
    </source>
</evidence>
<accession>A0A5C5YMP9</accession>
<feature type="compositionally biased region" description="Basic and acidic residues" evidence="1">
    <location>
        <begin position="1"/>
        <end position="21"/>
    </location>
</feature>
<comment type="caution">
    <text evidence="2">The sequence shown here is derived from an EMBL/GenBank/DDBJ whole genome shotgun (WGS) entry which is preliminary data.</text>
</comment>
<gene>
    <name evidence="2" type="ORF">CA13_66930</name>
</gene>
<dbReference type="EMBL" id="SJPJ01000002">
    <property type="protein sequence ID" value="TWT76202.1"/>
    <property type="molecule type" value="Genomic_DNA"/>
</dbReference>
<sequence length="60" mass="6694">MAKATADSRRRPSDWRGEGRTKWKGTPKYLLCNVHNSEIDTAEVDASGRDNAPENLNGSY</sequence>
<feature type="region of interest" description="Disordered" evidence="1">
    <location>
        <begin position="1"/>
        <end position="23"/>
    </location>
</feature>
<reference evidence="2 3" key="1">
    <citation type="submission" date="2019-02" db="EMBL/GenBank/DDBJ databases">
        <title>Deep-cultivation of Planctomycetes and their phenomic and genomic characterization uncovers novel biology.</title>
        <authorList>
            <person name="Wiegand S."/>
            <person name="Jogler M."/>
            <person name="Boedeker C."/>
            <person name="Pinto D."/>
            <person name="Vollmers J."/>
            <person name="Rivas-Marin E."/>
            <person name="Kohn T."/>
            <person name="Peeters S.H."/>
            <person name="Heuer A."/>
            <person name="Rast P."/>
            <person name="Oberbeckmann S."/>
            <person name="Bunk B."/>
            <person name="Jeske O."/>
            <person name="Meyerdierks A."/>
            <person name="Storesund J.E."/>
            <person name="Kallscheuer N."/>
            <person name="Luecker S."/>
            <person name="Lage O.M."/>
            <person name="Pohl T."/>
            <person name="Merkel B.J."/>
            <person name="Hornburger P."/>
            <person name="Mueller R.-W."/>
            <person name="Bruemmer F."/>
            <person name="Labrenz M."/>
            <person name="Spormann A.M."/>
            <person name="Op Den Camp H."/>
            <person name="Overmann J."/>
            <person name="Amann R."/>
            <person name="Jetten M.S.M."/>
            <person name="Mascher T."/>
            <person name="Medema M.H."/>
            <person name="Devos D.P."/>
            <person name="Kaster A.-K."/>
            <person name="Ovreas L."/>
            <person name="Rohde M."/>
            <person name="Galperin M.Y."/>
            <person name="Jogler C."/>
        </authorList>
    </citation>
    <scope>NUCLEOTIDE SEQUENCE [LARGE SCALE GENOMIC DNA]</scope>
    <source>
        <strain evidence="2 3">CA13</strain>
    </source>
</reference>
<keyword evidence="3" id="KW-1185">Reference proteome</keyword>
<organism evidence="2 3">
    <name type="scientific">Novipirellula herctigrandis</name>
    <dbReference type="NCBI Taxonomy" id="2527986"/>
    <lineage>
        <taxon>Bacteria</taxon>
        <taxon>Pseudomonadati</taxon>
        <taxon>Planctomycetota</taxon>
        <taxon>Planctomycetia</taxon>
        <taxon>Pirellulales</taxon>
        <taxon>Pirellulaceae</taxon>
        <taxon>Novipirellula</taxon>
    </lineage>
</organism>
<evidence type="ECO:0000256" key="1">
    <source>
        <dbReference type="SAM" id="MobiDB-lite"/>
    </source>
</evidence>
<dbReference type="Proteomes" id="UP000315010">
    <property type="component" value="Unassembled WGS sequence"/>
</dbReference>